<dbReference type="GO" id="GO:0043565">
    <property type="term" value="F:sequence-specific DNA binding"/>
    <property type="evidence" value="ECO:0007669"/>
    <property type="project" value="InterPro"/>
</dbReference>
<dbReference type="Proteomes" id="UP000216188">
    <property type="component" value="Unassembled WGS sequence"/>
</dbReference>
<evidence type="ECO:0000256" key="2">
    <source>
        <dbReference type="ARBA" id="ARBA00023125"/>
    </source>
</evidence>
<keyword evidence="6" id="KW-1185">Reference proteome</keyword>
<dbReference type="InterPro" id="IPR050204">
    <property type="entry name" value="AraC_XylS_family_regulators"/>
</dbReference>
<keyword evidence="2" id="KW-0238">DNA-binding</keyword>
<evidence type="ECO:0000313" key="5">
    <source>
        <dbReference type="EMBL" id="OYR22193.1"/>
    </source>
</evidence>
<evidence type="ECO:0000256" key="3">
    <source>
        <dbReference type="ARBA" id="ARBA00023163"/>
    </source>
</evidence>
<accession>A0A256G518</accession>
<sequence>MMGTVKPQKFGSAASRATDGLKPCLKILRDMIGMPSVSPVQGDLSKVRGLFWNHGSLALTTIYFPLIHTRLSAPGSRDSGVIILRAMSGPVQVEQGQIRLDLAKGDAIFMPSDVPLSLSLPEGGRLDCAYLPSAAITQIKAEVSCLFWQPLPITYLPFQLLVTYAGYLLQQEYQTESDAEIMVNHFYELLPILAANLKAGSKQRVLTGRMGAIKARIDARIMDAGFSIMELAQSEGITARAIQKLFKRENTTFSRYLLERRLDTAKSAILHNDTSAIAKIAYGVGFDDPAYFSRAFRNYYGVSPSDLRRQIARSVSG</sequence>
<dbReference type="AlphaFoldDB" id="A0A256G518"/>
<evidence type="ECO:0000259" key="4">
    <source>
        <dbReference type="PROSITE" id="PS01124"/>
    </source>
</evidence>
<dbReference type="STRING" id="419475.A8A54_15615"/>
<evidence type="ECO:0000313" key="6">
    <source>
        <dbReference type="Proteomes" id="UP000216188"/>
    </source>
</evidence>
<dbReference type="PANTHER" id="PTHR46796">
    <property type="entry name" value="HTH-TYPE TRANSCRIPTIONAL ACTIVATOR RHAS-RELATED"/>
    <property type="match status" value="1"/>
</dbReference>
<keyword evidence="3" id="KW-0804">Transcription</keyword>
<evidence type="ECO:0000256" key="1">
    <source>
        <dbReference type="ARBA" id="ARBA00023015"/>
    </source>
</evidence>
<dbReference type="RefSeq" id="WP_007879791.1">
    <property type="nucleotide sequence ID" value="NZ_CAXURC020000002.1"/>
</dbReference>
<dbReference type="GO" id="GO:0003700">
    <property type="term" value="F:DNA-binding transcription factor activity"/>
    <property type="evidence" value="ECO:0007669"/>
    <property type="project" value="InterPro"/>
</dbReference>
<dbReference type="SUPFAM" id="SSF46689">
    <property type="entry name" value="Homeodomain-like"/>
    <property type="match status" value="1"/>
</dbReference>
<dbReference type="InterPro" id="IPR018060">
    <property type="entry name" value="HTH_AraC"/>
</dbReference>
<dbReference type="InterPro" id="IPR018062">
    <property type="entry name" value="HTH_AraC-typ_CS"/>
</dbReference>
<dbReference type="InterPro" id="IPR009057">
    <property type="entry name" value="Homeodomain-like_sf"/>
</dbReference>
<dbReference type="InterPro" id="IPR020449">
    <property type="entry name" value="Tscrpt_reg_AraC-type_HTH"/>
</dbReference>
<proteinExistence type="predicted"/>
<feature type="domain" description="HTH araC/xylS-type" evidence="4">
    <location>
        <begin position="211"/>
        <end position="310"/>
    </location>
</feature>
<comment type="caution">
    <text evidence="5">The sequence shown here is derived from an EMBL/GenBank/DDBJ whole genome shotgun (WGS) entry which is preliminary data.</text>
</comment>
<dbReference type="Gene3D" id="1.10.10.60">
    <property type="entry name" value="Homeodomain-like"/>
    <property type="match status" value="1"/>
</dbReference>
<organism evidence="5 6">
    <name type="scientific">Brucella pseudogrignonensis</name>
    <dbReference type="NCBI Taxonomy" id="419475"/>
    <lineage>
        <taxon>Bacteria</taxon>
        <taxon>Pseudomonadati</taxon>
        <taxon>Pseudomonadota</taxon>
        <taxon>Alphaproteobacteria</taxon>
        <taxon>Hyphomicrobiales</taxon>
        <taxon>Brucellaceae</taxon>
        <taxon>Brucella/Ochrobactrum group</taxon>
        <taxon>Brucella</taxon>
    </lineage>
</organism>
<protein>
    <submittedName>
        <fullName evidence="5">Helix-turn-helix domain protein</fullName>
    </submittedName>
</protein>
<dbReference type="SMART" id="SM00342">
    <property type="entry name" value="HTH_ARAC"/>
    <property type="match status" value="1"/>
</dbReference>
<dbReference type="PROSITE" id="PS00041">
    <property type="entry name" value="HTH_ARAC_FAMILY_1"/>
    <property type="match status" value="1"/>
</dbReference>
<dbReference type="PANTHER" id="PTHR46796:SF6">
    <property type="entry name" value="ARAC SUBFAMILY"/>
    <property type="match status" value="1"/>
</dbReference>
<name>A0A256G518_9HYPH</name>
<dbReference type="PROSITE" id="PS01124">
    <property type="entry name" value="HTH_ARAC_FAMILY_2"/>
    <property type="match status" value="1"/>
</dbReference>
<reference evidence="5 6" key="1">
    <citation type="submission" date="2017-07" db="EMBL/GenBank/DDBJ databases">
        <title>Phylogenetic study on the rhizospheric bacterium Ochrobactrum sp. A44.</title>
        <authorList>
            <person name="Krzyzanowska D.M."/>
            <person name="Ossowicki A."/>
            <person name="Rajewska M."/>
            <person name="Maciag T."/>
            <person name="Kaczynski Z."/>
            <person name="Czerwicka M."/>
            <person name="Jafra S."/>
        </authorList>
    </citation>
    <scope>NUCLEOTIDE SEQUENCE [LARGE SCALE GENOMIC DNA]</scope>
    <source>
        <strain evidence="5 6">CCUG 30717</strain>
    </source>
</reference>
<dbReference type="PRINTS" id="PR00032">
    <property type="entry name" value="HTHARAC"/>
</dbReference>
<gene>
    <name evidence="5" type="ORF">CEV34_4534</name>
</gene>
<dbReference type="Pfam" id="PF12833">
    <property type="entry name" value="HTH_18"/>
    <property type="match status" value="1"/>
</dbReference>
<dbReference type="EMBL" id="NNRM01000045">
    <property type="protein sequence ID" value="OYR22193.1"/>
    <property type="molecule type" value="Genomic_DNA"/>
</dbReference>
<keyword evidence="1" id="KW-0805">Transcription regulation</keyword>